<reference evidence="2" key="1">
    <citation type="submission" date="2020-12" db="UniProtKB">
        <authorList>
            <consortium name="WormBaseParasite"/>
        </authorList>
    </citation>
    <scope>IDENTIFICATION</scope>
    <source>
        <strain evidence="2">MHco3</strain>
    </source>
</reference>
<name>A0A7I4YV49_HAECO</name>
<keyword evidence="1" id="KW-1185">Reference proteome</keyword>
<organism evidence="1 2">
    <name type="scientific">Haemonchus contortus</name>
    <name type="common">Barber pole worm</name>
    <dbReference type="NCBI Taxonomy" id="6289"/>
    <lineage>
        <taxon>Eukaryota</taxon>
        <taxon>Metazoa</taxon>
        <taxon>Ecdysozoa</taxon>
        <taxon>Nematoda</taxon>
        <taxon>Chromadorea</taxon>
        <taxon>Rhabditida</taxon>
        <taxon>Rhabditina</taxon>
        <taxon>Rhabditomorpha</taxon>
        <taxon>Strongyloidea</taxon>
        <taxon>Trichostrongylidae</taxon>
        <taxon>Haemonchus</taxon>
    </lineage>
</organism>
<protein>
    <submittedName>
        <fullName evidence="2">RNA-directed DNA polymerase (Reverse transcriptase) domain containing protein</fullName>
    </submittedName>
</protein>
<dbReference type="Proteomes" id="UP000025227">
    <property type="component" value="Unplaced"/>
</dbReference>
<evidence type="ECO:0000313" key="2">
    <source>
        <dbReference type="WBParaSite" id="HCON_00148000-00001"/>
    </source>
</evidence>
<dbReference type="AlphaFoldDB" id="A0A7I4YV49"/>
<proteinExistence type="predicted"/>
<accession>A0A7I4YV49</accession>
<evidence type="ECO:0000313" key="1">
    <source>
        <dbReference type="Proteomes" id="UP000025227"/>
    </source>
</evidence>
<dbReference type="WBParaSite" id="HCON_00148000-00001">
    <property type="protein sequence ID" value="HCON_00148000-00001"/>
    <property type="gene ID" value="HCON_00148000"/>
</dbReference>
<sequence>MEVKVGDRCIHHLRFADHIVLITANIKQAGRLFAAFDNACGRIGLQLTNYYITKTMFMRNGMVPDAPFTLNGLSPNALGEPERMLCMMPIGLRRWVTDWIPLDIKRTPRRPP</sequence>